<sequence>MYEFTKLTEPGTQSTFLSIQTVFNGNNLDELLSDENGSFTTLTVSGRSNLINRINTVEVAGLEGLLESEEHSISEKEITVKYRVSDKTNEGFRKRCNQLNGLLIGAKKELEFSDEEAVFFATLSSNIIPEEDSNNLVGTITFLCSNPHKYHKLSLATIESDLFSVTCNGSASAYPIIRATVKEPITHFDIISEQGYMRLGEPLSLEEIPAEREQLILHDTMQTTTGWATSAAGIIDGAVSGQMLADTYRFYVNDYGTGAGWHGPARTKTVSQIPLTDFRIEAVVELLNTNRLNNGRIEIYLLNDLLEVVGKMAMKNVDRGSNRNYGEIRIGNSTINHKLIEEFGATESTWENFYGLLRLQRNGTKWEAYIAQIDKDTGVHTSRKYVAFEDFDDQFSKDVSAVAVHLGKYGTNSVTTNRIYDLKVFKVNNLTENQIPYIAYPGDLIEIDFSKSKILINGEDRKDLKDFGSRYFPLVPGVNILQIAPFTSLENIEIEWRDRFK</sequence>
<dbReference type="InterPro" id="IPR054738">
    <property type="entry name" value="Siphovirus-type_tail_C"/>
</dbReference>
<evidence type="ECO:0000259" key="1">
    <source>
        <dbReference type="Pfam" id="PF22768"/>
    </source>
</evidence>
<accession>A0A5D4MAT7</accession>
<dbReference type="NCBIfam" id="TIGR01633">
    <property type="entry name" value="phi3626_gp14_N"/>
    <property type="match status" value="1"/>
</dbReference>
<dbReference type="Gene3D" id="2.40.30.200">
    <property type="match status" value="1"/>
</dbReference>
<dbReference type="EMBL" id="VTEG01000007">
    <property type="protein sequence ID" value="TYR99069.1"/>
    <property type="molecule type" value="Genomic_DNA"/>
</dbReference>
<reference evidence="2 3" key="1">
    <citation type="submission" date="2019-08" db="EMBL/GenBank/DDBJ databases">
        <title>Bacillus genomes from the desert of Cuatro Cienegas, Coahuila.</title>
        <authorList>
            <person name="Olmedo-Alvarez G."/>
        </authorList>
    </citation>
    <scope>NUCLEOTIDE SEQUENCE [LARGE SCALE GENOMIC DNA]</scope>
    <source>
        <strain evidence="2 3">CH128b_4D</strain>
    </source>
</reference>
<proteinExistence type="predicted"/>
<dbReference type="Pfam" id="PF22768">
    <property type="entry name" value="SPP1_Dit"/>
    <property type="match status" value="1"/>
</dbReference>
<dbReference type="RefSeq" id="WP_148953989.1">
    <property type="nucleotide sequence ID" value="NZ_VTEG01000007.1"/>
</dbReference>
<organism evidence="2 3">
    <name type="scientific">Rossellomorea vietnamensis</name>
    <dbReference type="NCBI Taxonomy" id="218284"/>
    <lineage>
        <taxon>Bacteria</taxon>
        <taxon>Bacillati</taxon>
        <taxon>Bacillota</taxon>
        <taxon>Bacilli</taxon>
        <taxon>Bacillales</taxon>
        <taxon>Bacillaceae</taxon>
        <taxon>Rossellomorea</taxon>
    </lineage>
</organism>
<dbReference type="AlphaFoldDB" id="A0A5D4MAT7"/>
<gene>
    <name evidence="2" type="ORF">FZC84_11880</name>
</gene>
<evidence type="ECO:0000313" key="2">
    <source>
        <dbReference type="EMBL" id="TYR99069.1"/>
    </source>
</evidence>
<evidence type="ECO:0000313" key="3">
    <source>
        <dbReference type="Proteomes" id="UP000325182"/>
    </source>
</evidence>
<dbReference type="Proteomes" id="UP000325182">
    <property type="component" value="Unassembled WGS sequence"/>
</dbReference>
<comment type="caution">
    <text evidence="2">The sequence shown here is derived from an EMBL/GenBank/DDBJ whole genome shotgun (WGS) entry which is preliminary data.</text>
</comment>
<name>A0A5D4MAT7_9BACI</name>
<protein>
    <recommendedName>
        <fullName evidence="1">Siphovirus-type tail component C-terminal domain-containing protein</fullName>
    </recommendedName>
</protein>
<feature type="domain" description="Siphovirus-type tail component C-terminal" evidence="1">
    <location>
        <begin position="415"/>
        <end position="500"/>
    </location>
</feature>
<dbReference type="InterPro" id="IPR006520">
    <property type="entry name" value="Dit_BPSPP_N"/>
</dbReference>
<dbReference type="Gene3D" id="2.60.120.860">
    <property type="match status" value="1"/>
</dbReference>